<comment type="caution">
    <text evidence="1">The sequence shown here is derived from an EMBL/GenBank/DDBJ whole genome shotgun (WGS) entry which is preliminary data.</text>
</comment>
<accession>A0A8I0FVP9</accession>
<dbReference type="EMBL" id="JACBZN010000001">
    <property type="protein sequence ID" value="NYI39407.1"/>
    <property type="molecule type" value="Genomic_DNA"/>
</dbReference>
<keyword evidence="3" id="KW-1185">Reference proteome</keyword>
<organism evidence="1 4">
    <name type="scientific">Aeromicrobium tamlense</name>
    <dbReference type="NCBI Taxonomy" id="375541"/>
    <lineage>
        <taxon>Bacteria</taxon>
        <taxon>Bacillati</taxon>
        <taxon>Actinomycetota</taxon>
        <taxon>Actinomycetes</taxon>
        <taxon>Propionibacteriales</taxon>
        <taxon>Nocardioidaceae</taxon>
        <taxon>Aeromicrobium</taxon>
    </lineage>
</organism>
<dbReference type="Proteomes" id="UP000587211">
    <property type="component" value="Unassembled WGS sequence"/>
</dbReference>
<name>A0A8I0FVP9_9ACTN</name>
<evidence type="ECO:0000313" key="2">
    <source>
        <dbReference type="EMBL" id="NYI39407.1"/>
    </source>
</evidence>
<dbReference type="EMBL" id="JACWMT010000001">
    <property type="protein sequence ID" value="MBD1269936.1"/>
    <property type="molecule type" value="Genomic_DNA"/>
</dbReference>
<evidence type="ECO:0000313" key="1">
    <source>
        <dbReference type="EMBL" id="MBD1269936.1"/>
    </source>
</evidence>
<proteinExistence type="predicted"/>
<dbReference type="RefSeq" id="WP_179427020.1">
    <property type="nucleotide sequence ID" value="NZ_BAAAMP010000002.1"/>
</dbReference>
<evidence type="ECO:0000313" key="4">
    <source>
        <dbReference type="Proteomes" id="UP000659061"/>
    </source>
</evidence>
<reference evidence="2 3" key="1">
    <citation type="submission" date="2020-07" db="EMBL/GenBank/DDBJ databases">
        <title>Sequencing the genomes of 1000 actinobacteria strains.</title>
        <authorList>
            <person name="Klenk H.-P."/>
        </authorList>
    </citation>
    <scope>NUCLEOTIDE SEQUENCE [LARGE SCALE GENOMIC DNA]</scope>
    <source>
        <strain evidence="2 3">DSM 19087</strain>
    </source>
</reference>
<dbReference type="Proteomes" id="UP000659061">
    <property type="component" value="Unassembled WGS sequence"/>
</dbReference>
<dbReference type="AlphaFoldDB" id="A0A8I0FVP9"/>
<evidence type="ECO:0000313" key="3">
    <source>
        <dbReference type="Proteomes" id="UP000587211"/>
    </source>
</evidence>
<sequence length="198" mass="22290">MSAAEAISALTLAAAGLVAAAYTLGQIRRDRHADRGSWLHIAPNPGVLNKVGATKLGFRPFGDDTWLEPQLYSWGDDAKIHLVGCSCPETELECANWDHRRWGALPAALTSLESIEIEVRYAIDLATPLEPVWVAIVWNRRSRLLGRLRLEGRAISVRTRDHRQSRLRYRFPWFTKPTWKRVKTKKIASLPDPKESAG</sequence>
<protein>
    <submittedName>
        <fullName evidence="1">Uncharacterized protein</fullName>
    </submittedName>
</protein>
<reference evidence="1" key="2">
    <citation type="submission" date="2020-09" db="EMBL/GenBank/DDBJ databases">
        <title>Novel species in genus Aeromicrobium.</title>
        <authorList>
            <person name="Zhang G."/>
        </authorList>
    </citation>
    <scope>NUCLEOTIDE SEQUENCE</scope>
    <source>
        <strain evidence="1">SSW1-57</strain>
    </source>
</reference>
<gene>
    <name evidence="2" type="ORF">BJ975_002782</name>
    <name evidence="1" type="ORF">IDH50_06825</name>
</gene>